<dbReference type="InParanoid" id="A0A078AVB4"/>
<name>A0A078AVB4_STYLE</name>
<proteinExistence type="predicted"/>
<evidence type="ECO:0000313" key="2">
    <source>
        <dbReference type="EMBL" id="CDW85222.1"/>
    </source>
</evidence>
<dbReference type="Proteomes" id="UP000039865">
    <property type="component" value="Unassembled WGS sequence"/>
</dbReference>
<dbReference type="AlphaFoldDB" id="A0A078AVB4"/>
<dbReference type="PANTHER" id="PTHR23084">
    <property type="entry name" value="PHOSPHATIDYLINOSITOL-4-PHOSPHATE 5-KINASE RELATED"/>
    <property type="match status" value="1"/>
</dbReference>
<evidence type="ECO:0000313" key="3">
    <source>
        <dbReference type="Proteomes" id="UP000039865"/>
    </source>
</evidence>
<dbReference type="Gene3D" id="2.20.110.10">
    <property type="entry name" value="Histone H3 K4-specific methyltransferase SET7/9 N-terminal domain"/>
    <property type="match status" value="4"/>
</dbReference>
<dbReference type="OrthoDB" id="294378at2759"/>
<dbReference type="InterPro" id="IPR003409">
    <property type="entry name" value="MORN"/>
</dbReference>
<dbReference type="PANTHER" id="PTHR23084:SF263">
    <property type="entry name" value="MORN REPEAT-CONTAINING PROTEIN 1"/>
    <property type="match status" value="1"/>
</dbReference>
<dbReference type="Pfam" id="PF02493">
    <property type="entry name" value="MORN"/>
    <property type="match status" value="11"/>
</dbReference>
<organism evidence="2 3">
    <name type="scientific">Stylonychia lemnae</name>
    <name type="common">Ciliate</name>
    <dbReference type="NCBI Taxonomy" id="5949"/>
    <lineage>
        <taxon>Eukaryota</taxon>
        <taxon>Sar</taxon>
        <taxon>Alveolata</taxon>
        <taxon>Ciliophora</taxon>
        <taxon>Intramacronucleata</taxon>
        <taxon>Spirotrichea</taxon>
        <taxon>Stichotrichia</taxon>
        <taxon>Sporadotrichida</taxon>
        <taxon>Oxytrichidae</taxon>
        <taxon>Stylonychinae</taxon>
        <taxon>Stylonychia</taxon>
    </lineage>
</organism>
<dbReference type="EMBL" id="CCKQ01013549">
    <property type="protein sequence ID" value="CDW85222.1"/>
    <property type="molecule type" value="Genomic_DNA"/>
</dbReference>
<keyword evidence="3" id="KW-1185">Reference proteome</keyword>
<keyword evidence="1" id="KW-0677">Repeat</keyword>
<accession>A0A078AVB4</accession>
<gene>
    <name evidence="2" type="primary">Contig19072.g20220</name>
    <name evidence="2" type="ORF">STYLEM_14295</name>
</gene>
<evidence type="ECO:0008006" key="4">
    <source>
        <dbReference type="Google" id="ProtNLM"/>
    </source>
</evidence>
<dbReference type="SMART" id="SM00698">
    <property type="entry name" value="MORN"/>
    <property type="match status" value="10"/>
</dbReference>
<protein>
    <recommendedName>
        <fullName evidence="4">Morn repeat protein</fullName>
    </recommendedName>
</protein>
<reference evidence="2 3" key="1">
    <citation type="submission" date="2014-06" db="EMBL/GenBank/DDBJ databases">
        <authorList>
            <person name="Swart Estienne"/>
        </authorList>
    </citation>
    <scope>NUCLEOTIDE SEQUENCE [LARGE SCALE GENOMIC DNA]</scope>
    <source>
        <strain evidence="2 3">130c</strain>
    </source>
</reference>
<dbReference type="SUPFAM" id="SSF82185">
    <property type="entry name" value="Histone H3 K4-specific methyltransferase SET7/9 N-terminal domain"/>
    <property type="match status" value="3"/>
</dbReference>
<sequence length="589" mass="67623">MQVFSQTSTNYLSDKSETQSIGIRTQLGFHKDLSHLEIFKNINDKLKDLNSFVETLKLESQEVDLVQLLKQNSNNDSNSQGTVNIKRYKDAIYIGQLNPEQKRHGFGVMLYTSGRRFEGQWENDLRCIRGYERHSNGNIYQGEFREGKANGHGIQTWANGEKYDGQWEMGARSGNGIWSGMENSNTYIGKWNRNKAEGYGTYTWPNGDRYDGEWSQNMKNGKGADFFNNGDTFVGYYKDGKPHGKGIYTWMNGSQYDGDFVDGLKHGVGVWKKNKDDITGHRFEGEYQYDRKHGYGEFYWQSGNIYKGSYQNDERDGYGEMYFTDGTTYKGDWTKGLQNGKGTLINPDNTFVEGHFHNNIFYGQNSPVSSAHSINFQQSPNQQQRQLRASLSSNFSQGSLISRGSLQNKKQQLQDYDHQSEDISPFQSPHLIQKVNQSQDSAEIMKFKKQRMQSREIQRSTNYSSIEPIDEESLPTMRKNRSDAQLPKILVRNATQSRLQSSQILVNKQHSLQQSNLQFNNNLQSQKQSFMTPQGAMLLKSSSSLPQSMTEMSTQYTQKSSKYIDQQQQAMPGYQNKFYSGNLKNIAKR</sequence>
<evidence type="ECO:0000256" key="1">
    <source>
        <dbReference type="ARBA" id="ARBA00022737"/>
    </source>
</evidence>